<feature type="domain" description="Nucleoside phosphorylase" evidence="1">
    <location>
        <begin position="15"/>
        <end position="289"/>
    </location>
</feature>
<gene>
    <name evidence="3" type="ORF">BGW36DRAFT_308924</name>
</gene>
<comment type="caution">
    <text evidence="3">The sequence shown here is derived from an EMBL/GenBank/DDBJ whole genome shotgun (WGS) entry which is preliminary data.</text>
</comment>
<name>A0AAD4PU93_9EURO</name>
<dbReference type="PANTHER" id="PTHR46082:SF11">
    <property type="entry name" value="AAA+ ATPASE DOMAIN-CONTAINING PROTEIN-RELATED"/>
    <property type="match status" value="1"/>
</dbReference>
<dbReference type="AlphaFoldDB" id="A0AAD4PU93"/>
<reference evidence="3" key="1">
    <citation type="submission" date="2021-12" db="EMBL/GenBank/DDBJ databases">
        <title>Convergent genome expansion in fungi linked to evolution of root-endophyte symbiosis.</title>
        <authorList>
            <consortium name="DOE Joint Genome Institute"/>
            <person name="Ke Y.-H."/>
            <person name="Bonito G."/>
            <person name="Liao H.-L."/>
            <person name="Looney B."/>
            <person name="Rojas-Flechas A."/>
            <person name="Nash J."/>
            <person name="Hameed K."/>
            <person name="Schadt C."/>
            <person name="Martin F."/>
            <person name="Crous P.W."/>
            <person name="Miettinen O."/>
            <person name="Magnuson J.K."/>
            <person name="Labbe J."/>
            <person name="Jacobson D."/>
            <person name="Doktycz M.J."/>
            <person name="Veneault-Fourrey C."/>
            <person name="Kuo A."/>
            <person name="Mondo S."/>
            <person name="Calhoun S."/>
            <person name="Riley R."/>
            <person name="Ohm R."/>
            <person name="LaButti K."/>
            <person name="Andreopoulos B."/>
            <person name="Pangilinan J."/>
            <person name="Nolan M."/>
            <person name="Tritt A."/>
            <person name="Clum A."/>
            <person name="Lipzen A."/>
            <person name="Daum C."/>
            <person name="Barry K."/>
            <person name="Grigoriev I.V."/>
            <person name="Vilgalys R."/>
        </authorList>
    </citation>
    <scope>NUCLEOTIDE SEQUENCE</scope>
    <source>
        <strain evidence="3">PMI_201</strain>
    </source>
</reference>
<dbReference type="SUPFAM" id="SSF158634">
    <property type="entry name" value="RPA2825-like"/>
    <property type="match status" value="1"/>
</dbReference>
<protein>
    <submittedName>
        <fullName evidence="3">Nucleoside phosphorylase domain-containing protein</fullName>
    </submittedName>
</protein>
<dbReference type="InterPro" id="IPR053137">
    <property type="entry name" value="NLR-like"/>
</dbReference>
<feature type="domain" description="DUF3597" evidence="2">
    <location>
        <begin position="326"/>
        <end position="404"/>
    </location>
</feature>
<dbReference type="PANTHER" id="PTHR46082">
    <property type="entry name" value="ATP/GTP-BINDING PROTEIN-RELATED"/>
    <property type="match status" value="1"/>
</dbReference>
<dbReference type="GO" id="GO:0009116">
    <property type="term" value="P:nucleoside metabolic process"/>
    <property type="evidence" value="ECO:0007669"/>
    <property type="project" value="InterPro"/>
</dbReference>
<dbReference type="InterPro" id="IPR000845">
    <property type="entry name" value="Nucleoside_phosphorylase_d"/>
</dbReference>
<dbReference type="InterPro" id="IPR035994">
    <property type="entry name" value="Nucleoside_phosphorylase_sf"/>
</dbReference>
<dbReference type="Pfam" id="PF01048">
    <property type="entry name" value="PNP_UDP_1"/>
    <property type="match status" value="1"/>
</dbReference>
<evidence type="ECO:0000313" key="3">
    <source>
        <dbReference type="EMBL" id="KAH8689075.1"/>
    </source>
</evidence>
<proteinExistence type="predicted"/>
<dbReference type="GO" id="GO:0003824">
    <property type="term" value="F:catalytic activity"/>
    <property type="evidence" value="ECO:0007669"/>
    <property type="project" value="InterPro"/>
</dbReference>
<dbReference type="Gene3D" id="3.40.50.1580">
    <property type="entry name" value="Nucleoside phosphorylase domain"/>
    <property type="match status" value="1"/>
</dbReference>
<evidence type="ECO:0000259" key="2">
    <source>
        <dbReference type="Pfam" id="PF12200"/>
    </source>
</evidence>
<dbReference type="Pfam" id="PF12200">
    <property type="entry name" value="DUF3597"/>
    <property type="match status" value="1"/>
</dbReference>
<dbReference type="InterPro" id="IPR022016">
    <property type="entry name" value="DUF3597"/>
</dbReference>
<dbReference type="GeneID" id="70242658"/>
<dbReference type="EMBL" id="JAJTJA010000016">
    <property type="protein sequence ID" value="KAH8689075.1"/>
    <property type="molecule type" value="Genomic_DNA"/>
</dbReference>
<sequence length="420" mass="46505">MAARAETRKSEDYYVACFTVIPEEFAAFREMCDERHSRPLGIDPRDPNQYDFGEIAGHNVVLCCASRPGPDNIAATAADLLRSFEGIKYALLVGIGGGVPSRAYDVRLGDIVVATPGYLTSGITHHDQGKQLSDRFKHLNFPVPPPRALQGAVGQMQTRELVGRSKIPNIISSVVGKLPNFNRPDNRSDCLFQADYEHVGERSDCDECDKKRLVQRSARDNLAPRIHYGVIASGSLLVRSAEKRDSLRDLYNVCCIDMEAAGIMGTLPSLVIRGIGDYADSHKNDHWQKYAAVAAAAYAKELLQYLSSPVAGSRFCSDEKSGESMATTQTRNHTVEDLLEQKARIIRAYNWRESIIDLSKVLGLKWDLGSRPQLAQALQVNKGPNGSEIQNNALRCAIMKELRVENENIVIPSHLQVLRN</sequence>
<keyword evidence="4" id="KW-1185">Reference proteome</keyword>
<organism evidence="3 4">
    <name type="scientific">Talaromyces proteolyticus</name>
    <dbReference type="NCBI Taxonomy" id="1131652"/>
    <lineage>
        <taxon>Eukaryota</taxon>
        <taxon>Fungi</taxon>
        <taxon>Dikarya</taxon>
        <taxon>Ascomycota</taxon>
        <taxon>Pezizomycotina</taxon>
        <taxon>Eurotiomycetes</taxon>
        <taxon>Eurotiomycetidae</taxon>
        <taxon>Eurotiales</taxon>
        <taxon>Trichocomaceae</taxon>
        <taxon>Talaromyces</taxon>
        <taxon>Talaromyces sect. Bacilispori</taxon>
    </lineage>
</organism>
<evidence type="ECO:0000259" key="1">
    <source>
        <dbReference type="Pfam" id="PF01048"/>
    </source>
</evidence>
<dbReference type="Proteomes" id="UP001201262">
    <property type="component" value="Unassembled WGS sequence"/>
</dbReference>
<dbReference type="RefSeq" id="XP_046065501.1">
    <property type="nucleotide sequence ID" value="XM_046212371.1"/>
</dbReference>
<accession>A0AAD4PU93</accession>
<evidence type="ECO:0000313" key="4">
    <source>
        <dbReference type="Proteomes" id="UP001201262"/>
    </source>
</evidence>
<dbReference type="SUPFAM" id="SSF53167">
    <property type="entry name" value="Purine and uridine phosphorylases"/>
    <property type="match status" value="1"/>
</dbReference>